<organism evidence="2">
    <name type="scientific">uncultured Thermomicrobiales bacterium</name>
    <dbReference type="NCBI Taxonomy" id="1645740"/>
    <lineage>
        <taxon>Bacteria</taxon>
        <taxon>Pseudomonadati</taxon>
        <taxon>Thermomicrobiota</taxon>
        <taxon>Thermomicrobia</taxon>
        <taxon>Thermomicrobiales</taxon>
        <taxon>environmental samples</taxon>
    </lineage>
</organism>
<proteinExistence type="predicted"/>
<reference evidence="2" key="1">
    <citation type="submission" date="2020-02" db="EMBL/GenBank/DDBJ databases">
        <authorList>
            <person name="Meier V. D."/>
        </authorList>
    </citation>
    <scope>NUCLEOTIDE SEQUENCE</scope>
    <source>
        <strain evidence="2">AVDCRST_MAG59</strain>
    </source>
</reference>
<feature type="compositionally biased region" description="Low complexity" evidence="1">
    <location>
        <begin position="1"/>
        <end position="12"/>
    </location>
</feature>
<evidence type="ECO:0000313" key="2">
    <source>
        <dbReference type="EMBL" id="CAA9564197.1"/>
    </source>
</evidence>
<name>A0A6J4UZK7_9BACT</name>
<sequence length="53" mass="5766">MLLSSVRAARPGGPRPVWPVPALAGHGQIMPGRPPRAHREDASFERRGRIGKD</sequence>
<accession>A0A6J4UZK7</accession>
<feature type="region of interest" description="Disordered" evidence="1">
    <location>
        <begin position="1"/>
        <end position="53"/>
    </location>
</feature>
<evidence type="ECO:0000256" key="1">
    <source>
        <dbReference type="SAM" id="MobiDB-lite"/>
    </source>
</evidence>
<dbReference type="AlphaFoldDB" id="A0A6J4UZK7"/>
<protein>
    <submittedName>
        <fullName evidence="2">Uncharacterized protein</fullName>
    </submittedName>
</protein>
<feature type="compositionally biased region" description="Basic and acidic residues" evidence="1">
    <location>
        <begin position="37"/>
        <end position="53"/>
    </location>
</feature>
<dbReference type="EMBL" id="CADCWF010000190">
    <property type="protein sequence ID" value="CAA9564197.1"/>
    <property type="molecule type" value="Genomic_DNA"/>
</dbReference>
<gene>
    <name evidence="2" type="ORF">AVDCRST_MAG59-2830</name>
</gene>